<reference evidence="1 2" key="1">
    <citation type="journal article" date="2021" name="Elife">
        <title>Chloroplast acquisition without the gene transfer in kleptoplastic sea slugs, Plakobranchus ocellatus.</title>
        <authorList>
            <person name="Maeda T."/>
            <person name="Takahashi S."/>
            <person name="Yoshida T."/>
            <person name="Shimamura S."/>
            <person name="Takaki Y."/>
            <person name="Nagai Y."/>
            <person name="Toyoda A."/>
            <person name="Suzuki Y."/>
            <person name="Arimoto A."/>
            <person name="Ishii H."/>
            <person name="Satoh N."/>
            <person name="Nishiyama T."/>
            <person name="Hasebe M."/>
            <person name="Maruyama T."/>
            <person name="Minagawa J."/>
            <person name="Obokata J."/>
            <person name="Shigenobu S."/>
        </authorList>
    </citation>
    <scope>NUCLEOTIDE SEQUENCE [LARGE SCALE GENOMIC DNA]</scope>
</reference>
<protein>
    <recommendedName>
        <fullName evidence="3">Secreted protein</fullName>
    </recommendedName>
</protein>
<dbReference type="EMBL" id="BLXT01006632">
    <property type="protein sequence ID" value="GFO32599.1"/>
    <property type="molecule type" value="Genomic_DNA"/>
</dbReference>
<keyword evidence="2" id="KW-1185">Reference proteome</keyword>
<comment type="caution">
    <text evidence="1">The sequence shown here is derived from an EMBL/GenBank/DDBJ whole genome shotgun (WGS) entry which is preliminary data.</text>
</comment>
<evidence type="ECO:0000313" key="1">
    <source>
        <dbReference type="EMBL" id="GFO32599.1"/>
    </source>
</evidence>
<dbReference type="Proteomes" id="UP000735302">
    <property type="component" value="Unassembled WGS sequence"/>
</dbReference>
<dbReference type="AlphaFoldDB" id="A0AAV4CII8"/>
<evidence type="ECO:0000313" key="2">
    <source>
        <dbReference type="Proteomes" id="UP000735302"/>
    </source>
</evidence>
<proteinExistence type="predicted"/>
<gene>
    <name evidence="1" type="ORF">PoB_005910400</name>
</gene>
<sequence>MSPSRLLFPQFLLFRCGIALGGVGFLCIASPQGDLRFLGPPSGQGADSGAGTRNTRVPADLRVHSQATVPPMPPSMWTQTFGHQLFQRAKNGPVLLARQILDELHK</sequence>
<organism evidence="1 2">
    <name type="scientific">Plakobranchus ocellatus</name>
    <dbReference type="NCBI Taxonomy" id="259542"/>
    <lineage>
        <taxon>Eukaryota</taxon>
        <taxon>Metazoa</taxon>
        <taxon>Spiralia</taxon>
        <taxon>Lophotrochozoa</taxon>
        <taxon>Mollusca</taxon>
        <taxon>Gastropoda</taxon>
        <taxon>Heterobranchia</taxon>
        <taxon>Euthyneura</taxon>
        <taxon>Panpulmonata</taxon>
        <taxon>Sacoglossa</taxon>
        <taxon>Placobranchoidea</taxon>
        <taxon>Plakobranchidae</taxon>
        <taxon>Plakobranchus</taxon>
    </lineage>
</organism>
<evidence type="ECO:0008006" key="3">
    <source>
        <dbReference type="Google" id="ProtNLM"/>
    </source>
</evidence>
<accession>A0AAV4CII8</accession>
<name>A0AAV4CII8_9GAST</name>